<dbReference type="InterPro" id="IPR036890">
    <property type="entry name" value="HATPase_C_sf"/>
</dbReference>
<dbReference type="Gene3D" id="3.30.565.10">
    <property type="entry name" value="Histidine kinase-like ATPase, C-terminal domain"/>
    <property type="match status" value="1"/>
</dbReference>
<evidence type="ECO:0000313" key="4">
    <source>
        <dbReference type="Proteomes" id="UP000761380"/>
    </source>
</evidence>
<name>A0A927ZT93_SELRU</name>
<gene>
    <name evidence="3" type="ORF">E7201_09195</name>
</gene>
<sequence length="469" mass="54217">MVSSSQSAGGFIVRQRMNTWSICLESEVQTMFFLLALALVLLQLTGVWLRYLPFADTVSKRQRRNLQRLTAGWGIIAFLSYAAVMMVYDGDVLRFKLLVAFGWVPFFLISYYCIPRGFVQHLFVLGMQSLFAILLHTASGFVVGMVLPFDYGELIHMLTLNTCYLLLFLLLIPLERRLFCKLVPVQRFFQYRHLGLYIALMPLVVLFSYALPMLDSQLYHSMPERIGRLALPIFFFLIFRLVITTAHHMSEHTAEVNRNNLLAQQLYSLREYTRLTEEKRQTLRVLRHDMRHYNRLLGTLLDSGRIQEAKQLVDKYTAEIEHTTMQEFCANDLINATLSIYHYHLGNLEIPFQQKVNLPREMAGMDMDVAIVLSNLLENALHASMKQPVTDRTIKVSAQFDAGQYVLSVANRFREQLLIDSEGLPYSDEPGHGTGMISLRAFVRKYNAQCDLRQQDGWVTVMLYWHGEK</sequence>
<dbReference type="Proteomes" id="UP000761380">
    <property type="component" value="Unassembled WGS sequence"/>
</dbReference>
<protein>
    <submittedName>
        <fullName evidence="3">GHKL domain-containing protein</fullName>
    </submittedName>
</protein>
<feature type="transmembrane region" description="Helical" evidence="1">
    <location>
        <begin position="194"/>
        <end position="214"/>
    </location>
</feature>
<feature type="transmembrane region" description="Helical" evidence="1">
    <location>
        <begin position="94"/>
        <end position="114"/>
    </location>
</feature>
<keyword evidence="1" id="KW-0472">Membrane</keyword>
<feature type="transmembrane region" description="Helical" evidence="1">
    <location>
        <begin position="30"/>
        <end position="49"/>
    </location>
</feature>
<evidence type="ECO:0000256" key="1">
    <source>
        <dbReference type="SAM" id="Phobius"/>
    </source>
</evidence>
<dbReference type="GO" id="GO:0042802">
    <property type="term" value="F:identical protein binding"/>
    <property type="evidence" value="ECO:0007669"/>
    <property type="project" value="TreeGrafter"/>
</dbReference>
<dbReference type="SUPFAM" id="SSF55874">
    <property type="entry name" value="ATPase domain of HSP90 chaperone/DNA topoisomerase II/histidine kinase"/>
    <property type="match status" value="1"/>
</dbReference>
<dbReference type="InterPro" id="IPR032834">
    <property type="entry name" value="NatK-like_C"/>
</dbReference>
<dbReference type="Pfam" id="PF14501">
    <property type="entry name" value="HATPase_c_5"/>
    <property type="match status" value="1"/>
</dbReference>
<evidence type="ECO:0000259" key="2">
    <source>
        <dbReference type="Pfam" id="PF14501"/>
    </source>
</evidence>
<keyword evidence="1" id="KW-0812">Transmembrane</keyword>
<dbReference type="EMBL" id="SVBY01000072">
    <property type="protein sequence ID" value="MBE6093323.1"/>
    <property type="molecule type" value="Genomic_DNA"/>
</dbReference>
<feature type="transmembrane region" description="Helical" evidence="1">
    <location>
        <begin position="226"/>
        <end position="243"/>
    </location>
</feature>
<dbReference type="AlphaFoldDB" id="A0A927ZT93"/>
<accession>A0A927ZT93</accession>
<feature type="transmembrane region" description="Helical" evidence="1">
    <location>
        <begin position="121"/>
        <end position="148"/>
    </location>
</feature>
<dbReference type="PANTHER" id="PTHR40448">
    <property type="entry name" value="TWO-COMPONENT SENSOR HISTIDINE KINASE"/>
    <property type="match status" value="1"/>
</dbReference>
<proteinExistence type="predicted"/>
<feature type="transmembrane region" description="Helical" evidence="1">
    <location>
        <begin position="69"/>
        <end position="88"/>
    </location>
</feature>
<evidence type="ECO:0000313" key="3">
    <source>
        <dbReference type="EMBL" id="MBE6093323.1"/>
    </source>
</evidence>
<feature type="transmembrane region" description="Helical" evidence="1">
    <location>
        <begin position="154"/>
        <end position="174"/>
    </location>
</feature>
<reference evidence="3" key="1">
    <citation type="submission" date="2019-04" db="EMBL/GenBank/DDBJ databases">
        <title>Evolution of Biomass-Degrading Anaerobic Consortia Revealed by Metagenomics.</title>
        <authorList>
            <person name="Peng X."/>
        </authorList>
    </citation>
    <scope>NUCLEOTIDE SEQUENCE</scope>
    <source>
        <strain evidence="3">SIG240</strain>
    </source>
</reference>
<dbReference type="PANTHER" id="PTHR40448:SF1">
    <property type="entry name" value="TWO-COMPONENT SENSOR HISTIDINE KINASE"/>
    <property type="match status" value="1"/>
</dbReference>
<organism evidence="3 4">
    <name type="scientific">Selenomonas ruminantium</name>
    <dbReference type="NCBI Taxonomy" id="971"/>
    <lineage>
        <taxon>Bacteria</taxon>
        <taxon>Bacillati</taxon>
        <taxon>Bacillota</taxon>
        <taxon>Negativicutes</taxon>
        <taxon>Selenomonadales</taxon>
        <taxon>Selenomonadaceae</taxon>
        <taxon>Selenomonas</taxon>
    </lineage>
</organism>
<keyword evidence="1" id="KW-1133">Transmembrane helix</keyword>
<feature type="domain" description="Sensor histidine kinase NatK-like C-terminal" evidence="2">
    <location>
        <begin position="367"/>
        <end position="462"/>
    </location>
</feature>
<comment type="caution">
    <text evidence="3">The sequence shown here is derived from an EMBL/GenBank/DDBJ whole genome shotgun (WGS) entry which is preliminary data.</text>
</comment>